<comment type="caution">
    <text evidence="1">The sequence shown here is derived from an EMBL/GenBank/DDBJ whole genome shotgun (WGS) entry which is preliminary data.</text>
</comment>
<dbReference type="EMBL" id="FMBG01000012">
    <property type="protein sequence ID" value="SCC34372.1"/>
    <property type="molecule type" value="Genomic_DNA"/>
</dbReference>
<proteinExistence type="predicted"/>
<reference evidence="1 2" key="1">
    <citation type="submission" date="2016-08" db="EMBL/GenBank/DDBJ databases">
        <authorList>
            <person name="Loux V."/>
            <person name="Rue O."/>
        </authorList>
    </citation>
    <scope>NUCLEOTIDE SEQUENCE [LARGE SCALE GENOMIC DNA]</scope>
    <source>
        <strain evidence="1 2">WSBC_10311</strain>
    </source>
</reference>
<evidence type="ECO:0000313" key="1">
    <source>
        <dbReference type="EMBL" id="SCC34372.1"/>
    </source>
</evidence>
<dbReference type="Proteomes" id="UP000195728">
    <property type="component" value="Unassembled WGS sequence"/>
</dbReference>
<gene>
    <name evidence="1" type="ORF">BC10311_02782</name>
</gene>
<organism evidence="1 2">
    <name type="scientific">Bacillus wiedmannii</name>
    <dbReference type="NCBI Taxonomy" id="1890302"/>
    <lineage>
        <taxon>Bacteria</taxon>
        <taxon>Bacillati</taxon>
        <taxon>Bacillota</taxon>
        <taxon>Bacilli</taxon>
        <taxon>Bacillales</taxon>
        <taxon>Bacillaceae</taxon>
        <taxon>Bacillus</taxon>
        <taxon>Bacillus cereus group</taxon>
    </lineage>
</organism>
<accession>A0AB37YSC3</accession>
<dbReference type="RefSeq" id="WP_140399229.1">
    <property type="nucleotide sequence ID" value="NZ_NVID01000015.1"/>
</dbReference>
<evidence type="ECO:0008006" key="3">
    <source>
        <dbReference type="Google" id="ProtNLM"/>
    </source>
</evidence>
<dbReference type="AlphaFoldDB" id="A0AB37YSC3"/>
<protein>
    <recommendedName>
        <fullName evidence="3">PBSX family phage terminase large subunit</fullName>
    </recommendedName>
</protein>
<evidence type="ECO:0000313" key="2">
    <source>
        <dbReference type="Proteomes" id="UP000195728"/>
    </source>
</evidence>
<sequence>MSKKQIDEILPPAFHQVWLARKCESILKIVCKGGRGSGKSTDISICIVMDGPYSVSYYGSLYT</sequence>
<name>A0AB37YSC3_9BACI</name>